<gene>
    <name evidence="1" type="ORF">BofuT4_P074450.1</name>
</gene>
<protein>
    <submittedName>
        <fullName evidence="1">Uncharacterized protein</fullName>
    </submittedName>
</protein>
<evidence type="ECO:0000313" key="1">
    <source>
        <dbReference type="EMBL" id="CCD42643.1"/>
    </source>
</evidence>
<organism evidence="1 2">
    <name type="scientific">Botryotinia fuckeliana (strain T4)</name>
    <name type="common">Noble rot fungus</name>
    <name type="synonym">Botrytis cinerea</name>
    <dbReference type="NCBI Taxonomy" id="999810"/>
    <lineage>
        <taxon>Eukaryota</taxon>
        <taxon>Fungi</taxon>
        <taxon>Dikarya</taxon>
        <taxon>Ascomycota</taxon>
        <taxon>Pezizomycotina</taxon>
        <taxon>Leotiomycetes</taxon>
        <taxon>Helotiales</taxon>
        <taxon>Sclerotiniaceae</taxon>
        <taxon>Botrytis</taxon>
    </lineage>
</organism>
<dbReference type="AlphaFoldDB" id="G2XP37"/>
<dbReference type="InterPro" id="IPR022198">
    <property type="entry name" value="DUF3723"/>
</dbReference>
<dbReference type="Proteomes" id="UP000008177">
    <property type="component" value="Unplaced contigs"/>
</dbReference>
<dbReference type="InParanoid" id="G2XP37"/>
<proteinExistence type="predicted"/>
<accession>G2XP37</accession>
<dbReference type="OrthoDB" id="4227485at2759"/>
<name>G2XP37_BOTF4</name>
<reference evidence="2" key="1">
    <citation type="journal article" date="2011" name="PLoS Genet.">
        <title>Genomic analysis of the necrotrophic fungal pathogens Sclerotinia sclerotiorum and Botrytis cinerea.</title>
        <authorList>
            <person name="Amselem J."/>
            <person name="Cuomo C.A."/>
            <person name="van Kan J.A."/>
            <person name="Viaud M."/>
            <person name="Benito E.P."/>
            <person name="Couloux A."/>
            <person name="Coutinho P.M."/>
            <person name="de Vries R.P."/>
            <person name="Dyer P.S."/>
            <person name="Fillinger S."/>
            <person name="Fournier E."/>
            <person name="Gout L."/>
            <person name="Hahn M."/>
            <person name="Kohn L."/>
            <person name="Lapalu N."/>
            <person name="Plummer K.M."/>
            <person name="Pradier J.M."/>
            <person name="Quevillon E."/>
            <person name="Sharon A."/>
            <person name="Simon A."/>
            <person name="ten Have A."/>
            <person name="Tudzynski B."/>
            <person name="Tudzynski P."/>
            <person name="Wincker P."/>
            <person name="Andrew M."/>
            <person name="Anthouard V."/>
            <person name="Beever R.E."/>
            <person name="Beffa R."/>
            <person name="Benoit I."/>
            <person name="Bouzid O."/>
            <person name="Brault B."/>
            <person name="Chen Z."/>
            <person name="Choquer M."/>
            <person name="Collemare J."/>
            <person name="Cotton P."/>
            <person name="Danchin E.G."/>
            <person name="Da Silva C."/>
            <person name="Gautier A."/>
            <person name="Giraud C."/>
            <person name="Giraud T."/>
            <person name="Gonzalez C."/>
            <person name="Grossetete S."/>
            <person name="Guldener U."/>
            <person name="Henrissat B."/>
            <person name="Howlett B.J."/>
            <person name="Kodira C."/>
            <person name="Kretschmer M."/>
            <person name="Lappartient A."/>
            <person name="Leroch M."/>
            <person name="Levis C."/>
            <person name="Mauceli E."/>
            <person name="Neuveglise C."/>
            <person name="Oeser B."/>
            <person name="Pearson M."/>
            <person name="Poulain J."/>
            <person name="Poussereau N."/>
            <person name="Quesneville H."/>
            <person name="Rascle C."/>
            <person name="Schumacher J."/>
            <person name="Segurens B."/>
            <person name="Sexton A."/>
            <person name="Silva E."/>
            <person name="Sirven C."/>
            <person name="Soanes D.M."/>
            <person name="Talbot N.J."/>
            <person name="Templeton M."/>
            <person name="Yandava C."/>
            <person name="Yarden O."/>
            <person name="Zeng Q."/>
            <person name="Rollins J.A."/>
            <person name="Lebrun M.H."/>
            <person name="Dickman M."/>
        </authorList>
    </citation>
    <scope>NUCLEOTIDE SEQUENCE [LARGE SCALE GENOMIC DNA]</scope>
    <source>
        <strain evidence="2">T4</strain>
    </source>
</reference>
<dbReference type="Pfam" id="PF12520">
    <property type="entry name" value="DUF3723"/>
    <property type="match status" value="1"/>
</dbReference>
<dbReference type="EMBL" id="FQ790247">
    <property type="protein sequence ID" value="CCD42643.1"/>
    <property type="molecule type" value="Genomic_DNA"/>
</dbReference>
<dbReference type="HOGENOM" id="CLU_004286_7_1_1"/>
<evidence type="ECO:0000313" key="2">
    <source>
        <dbReference type="Proteomes" id="UP000008177"/>
    </source>
</evidence>
<dbReference type="STRING" id="999810.G2XP37"/>
<sequence length="518" mass="60526">MRRSRVVDEEIKLEAQRHLKYRGIAWVRLENLNFPLKDSRELDSKNVERLKELFQKDTIRRLDSKNRIPAEIDEVDLNEAIRISNTSAESLMHSRDDNPPFLKLPPNYQLTCLHGRHRILAAREILPSIDSWWTVDLYLTGMKHFYAQKVRRSLIEEYSNEDKPSDGEIYRKVRQYEREGNILFKKRWMARLTDHGRRSLRQLFDYEDGELTAAFDKLLDVPGLWSGMRISTLHKLLDIKCYEETLHYLEHIRQFWHRIFHGDKNALSRVNNFDVKSLELKAPGYSTHDAQILKGELLSGQIFSNFNQQEREAIWGELQSIDFLVPSLFTFFEDLKYLSACADSLKRLVKISRRDTVYSALQRKFCLANELSDQYAIEISQSTFVNRSIPAKDCFDVGYRQLWAFAMRNYKEIPPDTKKKKKDLLAKSGVEKADETMLSEFAALADRLGFASPEIQTLKQSSSDREIALQALLKARKPEWYQYDETTLTSNVAQIMKLFSTASVIARHEDTLSTLLTH</sequence>